<dbReference type="AlphaFoldDB" id="A0A6L9MKC5"/>
<accession>A0A6L9MKC5</accession>
<reference evidence="1 2" key="1">
    <citation type="submission" date="2020-01" db="EMBL/GenBank/DDBJ databases">
        <title>Genomes of bacteria type strains.</title>
        <authorList>
            <person name="Chen J."/>
            <person name="Zhu S."/>
            <person name="Chen J."/>
        </authorList>
    </citation>
    <scope>NUCLEOTIDE SEQUENCE [LARGE SCALE GENOMIC DNA]</scope>
    <source>
        <strain evidence="1 2">KCTC 52919</strain>
    </source>
</reference>
<dbReference type="EMBL" id="JAAAMJ010000014">
    <property type="protein sequence ID" value="NDV88211.1"/>
    <property type="molecule type" value="Genomic_DNA"/>
</dbReference>
<proteinExistence type="predicted"/>
<dbReference type="Proteomes" id="UP000476332">
    <property type="component" value="Unassembled WGS sequence"/>
</dbReference>
<organism evidence="1 2">
    <name type="scientific">Aurantimonas aggregata</name>
    <dbReference type="NCBI Taxonomy" id="2047720"/>
    <lineage>
        <taxon>Bacteria</taxon>
        <taxon>Pseudomonadati</taxon>
        <taxon>Pseudomonadota</taxon>
        <taxon>Alphaproteobacteria</taxon>
        <taxon>Hyphomicrobiales</taxon>
        <taxon>Aurantimonadaceae</taxon>
        <taxon>Aurantimonas</taxon>
    </lineage>
</organism>
<gene>
    <name evidence="1" type="ORF">GTW51_16035</name>
</gene>
<evidence type="ECO:0000313" key="2">
    <source>
        <dbReference type="Proteomes" id="UP000476332"/>
    </source>
</evidence>
<dbReference type="InterPro" id="IPR012659">
    <property type="entry name" value="CHP02444"/>
</dbReference>
<protein>
    <submittedName>
        <fullName evidence="1">TIGR02444 family protein</fullName>
    </submittedName>
</protein>
<keyword evidence="2" id="KW-1185">Reference proteome</keyword>
<comment type="caution">
    <text evidence="1">The sequence shown here is derived from an EMBL/GenBank/DDBJ whole genome shotgun (WGS) entry which is preliminary data.</text>
</comment>
<sequence length="181" mass="19404">MTRSNVAGPEGRERLRDFALRLYAAEGTAGACLGLQQRQGANVNVILYAAWCGVVRGTLLAPKAAADAAAAVRDWHESAVIPLRNVRTDMKARVSGPLAAEIHAVREKVKQVEIEAELIELDQLEAMPLAAEHDPDPDSLALRSVRNAMIVFAEEPLAEDDHAAMSLLAMHAQTIAHGADA</sequence>
<dbReference type="RefSeq" id="WP_163045049.1">
    <property type="nucleotide sequence ID" value="NZ_JAAAMJ010000014.1"/>
</dbReference>
<dbReference type="Pfam" id="PF09523">
    <property type="entry name" value="DUF2390"/>
    <property type="match status" value="1"/>
</dbReference>
<name>A0A6L9MKC5_9HYPH</name>
<dbReference type="NCBIfam" id="TIGR02444">
    <property type="entry name" value="TIGR02444 family protein"/>
    <property type="match status" value="1"/>
</dbReference>
<evidence type="ECO:0000313" key="1">
    <source>
        <dbReference type="EMBL" id="NDV88211.1"/>
    </source>
</evidence>